<sequence length="80" mass="8958">MSRDDDSKNGEGKFGTYKDLYILGTVGVQIVVSILIGFGMGLALDRWLGTKPWLMILFILFGVGAGFINLFRIARIERFK</sequence>
<evidence type="ECO:0000313" key="2">
    <source>
        <dbReference type="EMBL" id="VAX21001.1"/>
    </source>
</evidence>
<dbReference type="Pfam" id="PF09527">
    <property type="entry name" value="ATPase_gene1"/>
    <property type="match status" value="1"/>
</dbReference>
<evidence type="ECO:0000256" key="1">
    <source>
        <dbReference type="SAM" id="Phobius"/>
    </source>
</evidence>
<feature type="transmembrane region" description="Helical" evidence="1">
    <location>
        <begin position="53"/>
        <end position="71"/>
    </location>
</feature>
<feature type="transmembrane region" description="Helical" evidence="1">
    <location>
        <begin position="20"/>
        <end position="41"/>
    </location>
</feature>
<gene>
    <name evidence="2" type="ORF">MNBD_NITROSPINAE02-470</name>
</gene>
<dbReference type="InterPro" id="IPR032820">
    <property type="entry name" value="ATPase_put"/>
</dbReference>
<proteinExistence type="predicted"/>
<keyword evidence="1" id="KW-0812">Transmembrane</keyword>
<keyword evidence="1" id="KW-1133">Transmembrane helix</keyword>
<name>A0A3B1C2N3_9ZZZZ</name>
<dbReference type="EMBL" id="UOGE01000063">
    <property type="protein sequence ID" value="VAX21001.1"/>
    <property type="molecule type" value="Genomic_DNA"/>
</dbReference>
<accession>A0A3B1C2N3</accession>
<reference evidence="2" key="1">
    <citation type="submission" date="2018-06" db="EMBL/GenBank/DDBJ databases">
        <authorList>
            <person name="Zhirakovskaya E."/>
        </authorList>
    </citation>
    <scope>NUCLEOTIDE SEQUENCE</scope>
</reference>
<organism evidence="2">
    <name type="scientific">hydrothermal vent metagenome</name>
    <dbReference type="NCBI Taxonomy" id="652676"/>
    <lineage>
        <taxon>unclassified sequences</taxon>
        <taxon>metagenomes</taxon>
        <taxon>ecological metagenomes</taxon>
    </lineage>
</organism>
<dbReference type="AlphaFoldDB" id="A0A3B1C2N3"/>
<keyword evidence="1" id="KW-0472">Membrane</keyword>
<protein>
    <submittedName>
        <fullName evidence="2">ATP synthase protein I</fullName>
    </submittedName>
</protein>